<accession>T0GES2</accession>
<reference evidence="1 2" key="1">
    <citation type="journal article" date="2013" name="Genome Announc.">
        <title>Draft Genome Sequence of a Hexachlorocyclohexane-Degrading Bacterium, Sphingobium baderi Strain LL03T.</title>
        <authorList>
            <person name="Kaur J."/>
            <person name="Verma H."/>
            <person name="Tripathi C."/>
            <person name="Khurana J.P."/>
            <person name="Lal R."/>
        </authorList>
    </citation>
    <scope>NUCLEOTIDE SEQUENCE [LARGE SCALE GENOMIC DNA]</scope>
    <source>
        <strain evidence="1 2">LL03</strain>
    </source>
</reference>
<evidence type="ECO:0000313" key="1">
    <source>
        <dbReference type="EMBL" id="EQA98547.1"/>
    </source>
</evidence>
<sequence>MATGKQTHIVSFAMARSVPVITVASSIRTMRLEYIYIF</sequence>
<dbReference type="PATRIC" id="fig|1114964.8.peg.2957"/>
<name>T0GES2_9SPHN</name>
<comment type="caution">
    <text evidence="1">The sequence shown here is derived from an EMBL/GenBank/DDBJ whole genome shotgun (WGS) entry which is preliminary data.</text>
</comment>
<evidence type="ECO:0000313" key="2">
    <source>
        <dbReference type="Proteomes" id="UP000015524"/>
    </source>
</evidence>
<organism evidence="1 2">
    <name type="scientific">Sphingobium baderi LL03</name>
    <dbReference type="NCBI Taxonomy" id="1114964"/>
    <lineage>
        <taxon>Bacteria</taxon>
        <taxon>Pseudomonadati</taxon>
        <taxon>Pseudomonadota</taxon>
        <taxon>Alphaproteobacteria</taxon>
        <taxon>Sphingomonadales</taxon>
        <taxon>Sphingomonadaceae</taxon>
        <taxon>Sphingobium</taxon>
    </lineage>
</organism>
<proteinExistence type="predicted"/>
<dbReference type="AlphaFoldDB" id="T0GES2"/>
<gene>
    <name evidence="1" type="ORF">L485_17845</name>
</gene>
<dbReference type="EMBL" id="ATIB01000081">
    <property type="protein sequence ID" value="EQA98547.1"/>
    <property type="molecule type" value="Genomic_DNA"/>
</dbReference>
<protein>
    <submittedName>
        <fullName evidence="1">Uncharacterized protein</fullName>
    </submittedName>
</protein>
<keyword evidence="2" id="KW-1185">Reference proteome</keyword>
<dbReference type="Proteomes" id="UP000015524">
    <property type="component" value="Unassembled WGS sequence"/>
</dbReference>